<gene>
    <name evidence="6" type="ORF">M8T91_01550</name>
</gene>
<dbReference type="InterPro" id="IPR023772">
    <property type="entry name" value="DNA-bd_HTH_TetR-type_CS"/>
</dbReference>
<dbReference type="PANTHER" id="PTHR30055">
    <property type="entry name" value="HTH-TYPE TRANSCRIPTIONAL REGULATOR RUTR"/>
    <property type="match status" value="1"/>
</dbReference>
<evidence type="ECO:0000256" key="1">
    <source>
        <dbReference type="ARBA" id="ARBA00023015"/>
    </source>
</evidence>
<name>A0ABY9ECQ0_9GAMM</name>
<dbReference type="InterPro" id="IPR036271">
    <property type="entry name" value="Tet_transcr_reg_TetR-rel_C_sf"/>
</dbReference>
<accession>A0ABY9ECQ0</accession>
<dbReference type="InterPro" id="IPR050109">
    <property type="entry name" value="HTH-type_TetR-like_transc_reg"/>
</dbReference>
<dbReference type="EMBL" id="CP098023">
    <property type="protein sequence ID" value="WKD50141.1"/>
    <property type="molecule type" value="Genomic_DNA"/>
</dbReference>
<dbReference type="Pfam" id="PF17935">
    <property type="entry name" value="TetR_C_27"/>
    <property type="match status" value="1"/>
</dbReference>
<dbReference type="PANTHER" id="PTHR30055:SF151">
    <property type="entry name" value="TRANSCRIPTIONAL REGULATORY PROTEIN"/>
    <property type="match status" value="1"/>
</dbReference>
<evidence type="ECO:0000256" key="2">
    <source>
        <dbReference type="ARBA" id="ARBA00023125"/>
    </source>
</evidence>
<dbReference type="InterPro" id="IPR041478">
    <property type="entry name" value="TetR_C_27"/>
</dbReference>
<dbReference type="Pfam" id="PF00440">
    <property type="entry name" value="TetR_N"/>
    <property type="match status" value="1"/>
</dbReference>
<dbReference type="PRINTS" id="PR00455">
    <property type="entry name" value="HTHTETR"/>
</dbReference>
<dbReference type="SUPFAM" id="SSF48498">
    <property type="entry name" value="Tetracyclin repressor-like, C-terminal domain"/>
    <property type="match status" value="1"/>
</dbReference>
<evidence type="ECO:0000259" key="5">
    <source>
        <dbReference type="PROSITE" id="PS50977"/>
    </source>
</evidence>
<evidence type="ECO:0000256" key="3">
    <source>
        <dbReference type="ARBA" id="ARBA00023163"/>
    </source>
</evidence>
<keyword evidence="2 4" id="KW-0238">DNA-binding</keyword>
<feature type="DNA-binding region" description="H-T-H motif" evidence="4">
    <location>
        <begin position="24"/>
        <end position="43"/>
    </location>
</feature>
<dbReference type="Gene3D" id="1.10.357.10">
    <property type="entry name" value="Tetracycline Repressor, domain 2"/>
    <property type="match status" value="1"/>
</dbReference>
<proteinExistence type="predicted"/>
<evidence type="ECO:0000313" key="7">
    <source>
        <dbReference type="Proteomes" id="UP001321520"/>
    </source>
</evidence>
<dbReference type="PROSITE" id="PS50977">
    <property type="entry name" value="HTH_TETR_2"/>
    <property type="match status" value="1"/>
</dbReference>
<evidence type="ECO:0000313" key="6">
    <source>
        <dbReference type="EMBL" id="WKD50141.1"/>
    </source>
</evidence>
<dbReference type="PROSITE" id="PS01081">
    <property type="entry name" value="HTH_TETR_1"/>
    <property type="match status" value="1"/>
</dbReference>
<keyword evidence="7" id="KW-1185">Reference proteome</keyword>
<protein>
    <submittedName>
        <fullName evidence="6">TetR family transcriptional regulator</fullName>
    </submittedName>
</protein>
<feature type="domain" description="HTH tetR-type" evidence="5">
    <location>
        <begin position="1"/>
        <end position="61"/>
    </location>
</feature>
<dbReference type="SUPFAM" id="SSF46689">
    <property type="entry name" value="Homeodomain-like"/>
    <property type="match status" value="1"/>
</dbReference>
<dbReference type="RefSeq" id="WP_301416160.1">
    <property type="nucleotide sequence ID" value="NZ_CP098023.1"/>
</dbReference>
<dbReference type="Proteomes" id="UP001321520">
    <property type="component" value="Chromosome"/>
</dbReference>
<evidence type="ECO:0000256" key="4">
    <source>
        <dbReference type="PROSITE-ProRule" id="PRU00335"/>
    </source>
</evidence>
<sequence>MLTTEQILDAAEDVLRRFGPRKTTVVDVARALGVSHGTVYRHFDTKAALHEAITTRWFERVTSPLATIAQKPSSPSERLREWFETLMAIKQHKADDDPELFASYLLLAKNTSQKIVLAHVEIMIQQVEQILSDGCADGSFEIDNCPATARSLFFATFRFHHPLHANEWGDAHLKEDFDHLFTLLERAIQKGIAYPAD</sequence>
<keyword evidence="1" id="KW-0805">Transcription regulation</keyword>
<reference evidence="6 7" key="1">
    <citation type="submission" date="2022-05" db="EMBL/GenBank/DDBJ databases">
        <title>Microbulbifer sp. nov., isolated from sponge.</title>
        <authorList>
            <person name="Gao L."/>
        </authorList>
    </citation>
    <scope>NUCLEOTIDE SEQUENCE [LARGE SCALE GENOMIC DNA]</scope>
    <source>
        <strain evidence="6 7">MI-G</strain>
    </source>
</reference>
<organism evidence="6 7">
    <name type="scientific">Microbulbifer spongiae</name>
    <dbReference type="NCBI Taxonomy" id="2944933"/>
    <lineage>
        <taxon>Bacteria</taxon>
        <taxon>Pseudomonadati</taxon>
        <taxon>Pseudomonadota</taxon>
        <taxon>Gammaproteobacteria</taxon>
        <taxon>Cellvibrionales</taxon>
        <taxon>Microbulbiferaceae</taxon>
        <taxon>Microbulbifer</taxon>
    </lineage>
</organism>
<dbReference type="InterPro" id="IPR009057">
    <property type="entry name" value="Homeodomain-like_sf"/>
</dbReference>
<keyword evidence="3" id="KW-0804">Transcription</keyword>
<dbReference type="InterPro" id="IPR001647">
    <property type="entry name" value="HTH_TetR"/>
</dbReference>